<organism evidence="1 2">
    <name type="scientific">Zarea fungicola</name>
    <dbReference type="NCBI Taxonomy" id="93591"/>
    <lineage>
        <taxon>Eukaryota</taxon>
        <taxon>Fungi</taxon>
        <taxon>Dikarya</taxon>
        <taxon>Ascomycota</taxon>
        <taxon>Pezizomycotina</taxon>
        <taxon>Sordariomycetes</taxon>
        <taxon>Hypocreomycetidae</taxon>
        <taxon>Hypocreales</taxon>
        <taxon>Cordycipitaceae</taxon>
        <taxon>Zarea</taxon>
    </lineage>
</organism>
<proteinExistence type="predicted"/>
<protein>
    <submittedName>
        <fullName evidence="1">Uncharacterized protein</fullName>
    </submittedName>
</protein>
<gene>
    <name evidence="1" type="ORF">NQ176_g4714</name>
</gene>
<evidence type="ECO:0000313" key="1">
    <source>
        <dbReference type="EMBL" id="KAJ2976828.1"/>
    </source>
</evidence>
<name>A0ACC1NCS3_9HYPO</name>
<dbReference type="EMBL" id="JANJQO010000535">
    <property type="protein sequence ID" value="KAJ2976828.1"/>
    <property type="molecule type" value="Genomic_DNA"/>
</dbReference>
<accession>A0ACC1NCS3</accession>
<keyword evidence="2" id="KW-1185">Reference proteome</keyword>
<sequence length="422" mass="45661">MMHHSSVHTVPASSVVLRLHHGNDSSRPATGNGAKPQSQKLATPKPSPTDATQASATGSPIKRVAKFDITNVDRLPLPASPISSDKPAGNRPAPAVPTPGPPLAKLDTSCIPINQSNIFEPSDSAATTTNGQSTPLRTKGWSPQRIVTPQKPTMSKDISPMGQGQGEGKFIKSKNPANFKDAVGFFEAMSHKASLAPNATSGHEVATSLGDKMQASARPTGKRERFKGSLGKLSSSWRLKRGTSQETTKLLSDYPAMWKVGSIDTLPRKKLHAEWCEVSADDRRPLRPSKANEISLFDPYMSTSHAKSNRNGANGGNREHAHVNVLLQQSSLHGKASSGQEFDIGTYSSTTDRSFSPPFDCPEVLEPPRRPNRRWFSRSSATLVSQAHCQLEQPRPVHGVELKRLISLCKMQGSTKRRGHSE</sequence>
<dbReference type="Proteomes" id="UP001143910">
    <property type="component" value="Unassembled WGS sequence"/>
</dbReference>
<evidence type="ECO:0000313" key="2">
    <source>
        <dbReference type="Proteomes" id="UP001143910"/>
    </source>
</evidence>
<comment type="caution">
    <text evidence="1">The sequence shown here is derived from an EMBL/GenBank/DDBJ whole genome shotgun (WGS) entry which is preliminary data.</text>
</comment>
<reference evidence="1" key="1">
    <citation type="submission" date="2022-08" db="EMBL/GenBank/DDBJ databases">
        <title>Genome Sequence of Lecanicillium fungicola.</title>
        <authorList>
            <person name="Buettner E."/>
        </authorList>
    </citation>
    <scope>NUCLEOTIDE SEQUENCE</scope>
    <source>
        <strain evidence="1">Babe33</strain>
    </source>
</reference>